<reference evidence="2 3" key="1">
    <citation type="journal article" date="2019" name="Appl. Environ. Microbiol.">
        <title>Genetic determinants of hydroxycinnamic acid metabolism in heterofermentative lactobacilli.</title>
        <authorList>
            <person name="Gaur G."/>
            <person name="Oh J.H."/>
            <person name="Filannino P."/>
            <person name="Gobbetti M."/>
            <person name="van Pijkeren J.P."/>
            <person name="Ganzle M.G."/>
        </authorList>
    </citation>
    <scope>NUCLEOTIDE SEQUENCE [LARGE SCALE GENOMIC DNA]</scope>
    <source>
        <strain evidence="2 3">C5</strain>
    </source>
</reference>
<accession>A0A6N9I5L6</accession>
<gene>
    <name evidence="2" type="ORF">GB993_11825</name>
</gene>
<dbReference type="Pfam" id="PF01996">
    <property type="entry name" value="F420_ligase"/>
    <property type="match status" value="1"/>
</dbReference>
<dbReference type="AlphaFoldDB" id="A0A6N9I5L6"/>
<name>A0A6N9I5L6_9LACO</name>
<protein>
    <submittedName>
        <fullName evidence="2">Glutamate ligase</fullName>
    </submittedName>
</protein>
<feature type="domain" description="Coenzyme F420:L-glutamate ligase-like" evidence="1">
    <location>
        <begin position="11"/>
        <end position="212"/>
    </location>
</feature>
<dbReference type="PANTHER" id="PTHR47917">
    <property type="match status" value="1"/>
</dbReference>
<dbReference type="PANTHER" id="PTHR47917:SF1">
    <property type="entry name" value="COENZYME F420:L-GLUTAMATE LIGASE"/>
    <property type="match status" value="1"/>
</dbReference>
<organism evidence="2 3">
    <name type="scientific">Furfurilactobacillus milii</name>
    <dbReference type="NCBI Taxonomy" id="2888272"/>
    <lineage>
        <taxon>Bacteria</taxon>
        <taxon>Bacillati</taxon>
        <taxon>Bacillota</taxon>
        <taxon>Bacilli</taxon>
        <taxon>Lactobacillales</taxon>
        <taxon>Lactobacillaceae</taxon>
        <taxon>Furfurilactobacillus</taxon>
    </lineage>
</organism>
<dbReference type="Proteomes" id="UP000449209">
    <property type="component" value="Unassembled WGS sequence"/>
</dbReference>
<dbReference type="Gene3D" id="3.30.1330.100">
    <property type="entry name" value="CofE-like"/>
    <property type="match status" value="2"/>
</dbReference>
<evidence type="ECO:0000259" key="1">
    <source>
        <dbReference type="Pfam" id="PF01996"/>
    </source>
</evidence>
<evidence type="ECO:0000313" key="2">
    <source>
        <dbReference type="EMBL" id="MYV18168.1"/>
    </source>
</evidence>
<sequence>MIEVIGLKGISQIEAKDDIGKLIVTAFHDNDVVIKPYDILCVASKVVSVAEERQVLLSSVQPSAEAMKIHQQVPRKDARLIQLMLNEIDDASAQLTISEKFIGARLPNGLFLTSAGVDKLDSQSAILLPRDPDRSAKRIAETITRLTSVPVSVVITDSDGRPDKKGATQVAIGVYGLTPMRSAETLCDMVAAAAGLEMGQRDAGIPVAIVSGLKYQFDTNAKITDALN</sequence>
<evidence type="ECO:0000313" key="3">
    <source>
        <dbReference type="Proteomes" id="UP000449209"/>
    </source>
</evidence>
<dbReference type="SUPFAM" id="SSF144010">
    <property type="entry name" value="CofE-like"/>
    <property type="match status" value="1"/>
</dbReference>
<dbReference type="InterPro" id="IPR002847">
    <property type="entry name" value="F420-0_gamma-glut_ligase-dom"/>
</dbReference>
<dbReference type="EMBL" id="WEZQ01000026">
    <property type="protein sequence ID" value="MYV18168.1"/>
    <property type="molecule type" value="Genomic_DNA"/>
</dbReference>
<keyword evidence="2" id="KW-0436">Ligase</keyword>
<comment type="caution">
    <text evidence="2">The sequence shown here is derived from an EMBL/GenBank/DDBJ whole genome shotgun (WGS) entry which is preliminary data.</text>
</comment>
<proteinExistence type="predicted"/>
<dbReference type="OrthoDB" id="2234378at2"/>
<dbReference type="GO" id="GO:0052618">
    <property type="term" value="F:coenzyme F420-0:L-glutamate ligase activity"/>
    <property type="evidence" value="ECO:0007669"/>
    <property type="project" value="TreeGrafter"/>
</dbReference>